<dbReference type="EMBL" id="CAJJDN010000008">
    <property type="protein sequence ID" value="CAD8054874.1"/>
    <property type="molecule type" value="Genomic_DNA"/>
</dbReference>
<accession>A0A8S1KV49</accession>
<name>A0A8S1KV49_9CILI</name>
<dbReference type="Pfam" id="PF02493">
    <property type="entry name" value="MORN"/>
    <property type="match status" value="5"/>
</dbReference>
<dbReference type="Proteomes" id="UP000692954">
    <property type="component" value="Unassembled WGS sequence"/>
</dbReference>
<evidence type="ECO:0000313" key="2">
    <source>
        <dbReference type="EMBL" id="CAD8054874.1"/>
    </source>
</evidence>
<reference evidence="2" key="1">
    <citation type="submission" date="2021-01" db="EMBL/GenBank/DDBJ databases">
        <authorList>
            <consortium name="Genoscope - CEA"/>
            <person name="William W."/>
        </authorList>
    </citation>
    <scope>NUCLEOTIDE SEQUENCE</scope>
</reference>
<dbReference type="SMART" id="SM00698">
    <property type="entry name" value="MORN"/>
    <property type="match status" value="2"/>
</dbReference>
<comment type="caution">
    <text evidence="2">The sequence shown here is derived from an EMBL/GenBank/DDBJ whole genome shotgun (WGS) entry which is preliminary data.</text>
</comment>
<dbReference type="InterPro" id="IPR003409">
    <property type="entry name" value="MORN"/>
</dbReference>
<keyword evidence="3" id="KW-1185">Reference proteome</keyword>
<gene>
    <name evidence="2" type="ORF">PSON_ATCC_30995.1.T0080515</name>
</gene>
<dbReference type="OrthoDB" id="295673at2759"/>
<evidence type="ECO:0000313" key="3">
    <source>
        <dbReference type="Proteomes" id="UP000692954"/>
    </source>
</evidence>
<evidence type="ECO:0000256" key="1">
    <source>
        <dbReference type="ARBA" id="ARBA00022737"/>
    </source>
</evidence>
<dbReference type="PANTHER" id="PTHR23084:SF263">
    <property type="entry name" value="MORN REPEAT-CONTAINING PROTEIN 1"/>
    <property type="match status" value="1"/>
</dbReference>
<sequence length="262" mass="30983">MSFDYNKTKYDPMRALIEQFINFDQELKTIYNQIDKSQPSQKMIDGFYRGETEKQIRKGKGEWISEDGNHYKIGIWQNNCLQGKGLVLYCIYEQQKVSYYEGYYGTFDKGKPDGQGTLKKSTKQIYEGIWKNGKMNGKGSIYIENSYYCKATFENNQFQGYGEIESKDANNYWKMIGNFIDKNNFNGEIFYKEGRYKGPAIYHQNSWQMHGNGTFIWQDGSYYNGKFSYNQRHGFAVSKYGKEGQEEMFWKDDKKYQPVKHN</sequence>
<dbReference type="AlphaFoldDB" id="A0A8S1KV49"/>
<protein>
    <recommendedName>
        <fullName evidence="4">MORN repeat protein</fullName>
    </recommendedName>
</protein>
<organism evidence="2 3">
    <name type="scientific">Paramecium sonneborni</name>
    <dbReference type="NCBI Taxonomy" id="65129"/>
    <lineage>
        <taxon>Eukaryota</taxon>
        <taxon>Sar</taxon>
        <taxon>Alveolata</taxon>
        <taxon>Ciliophora</taxon>
        <taxon>Intramacronucleata</taxon>
        <taxon>Oligohymenophorea</taxon>
        <taxon>Peniculida</taxon>
        <taxon>Parameciidae</taxon>
        <taxon>Paramecium</taxon>
    </lineage>
</organism>
<evidence type="ECO:0008006" key="4">
    <source>
        <dbReference type="Google" id="ProtNLM"/>
    </source>
</evidence>
<keyword evidence="1" id="KW-0677">Repeat</keyword>
<proteinExistence type="predicted"/>
<dbReference type="PANTHER" id="PTHR23084">
    <property type="entry name" value="PHOSPHATIDYLINOSITOL-4-PHOSPHATE 5-KINASE RELATED"/>
    <property type="match status" value="1"/>
</dbReference>